<protein>
    <submittedName>
        <fullName evidence="6">Aminotransferase class V-fold PLP-dependent enzyme</fullName>
    </submittedName>
</protein>
<dbReference type="PANTHER" id="PTHR11601">
    <property type="entry name" value="CYSTEINE DESULFURYLASE FAMILY MEMBER"/>
    <property type="match status" value="1"/>
</dbReference>
<evidence type="ECO:0000313" key="7">
    <source>
        <dbReference type="Proteomes" id="UP001374803"/>
    </source>
</evidence>
<evidence type="ECO:0000313" key="6">
    <source>
        <dbReference type="EMBL" id="WXB09783.1"/>
    </source>
</evidence>
<dbReference type="InterPro" id="IPR015422">
    <property type="entry name" value="PyrdxlP-dep_Trfase_small"/>
</dbReference>
<accession>A0ABZ2LFR9</accession>
<name>A0ABZ2LFR9_9BACT</name>
<keyword evidence="7" id="KW-1185">Reference proteome</keyword>
<dbReference type="EMBL" id="CP089983">
    <property type="protein sequence ID" value="WXB09783.1"/>
    <property type="molecule type" value="Genomic_DNA"/>
</dbReference>
<gene>
    <name evidence="6" type="ORF">LVJ94_21450</name>
</gene>
<evidence type="ECO:0000256" key="1">
    <source>
        <dbReference type="ARBA" id="ARBA00001933"/>
    </source>
</evidence>
<dbReference type="Gene3D" id="3.40.640.10">
    <property type="entry name" value="Type I PLP-dependent aspartate aminotransferase-like (Major domain)"/>
    <property type="match status" value="1"/>
</dbReference>
<proteinExistence type="inferred from homology"/>
<comment type="catalytic activity">
    <reaction evidence="4">
        <text>(sulfur carrier)-H + L-cysteine = (sulfur carrier)-SH + L-alanine</text>
        <dbReference type="Rhea" id="RHEA:43892"/>
        <dbReference type="Rhea" id="RHEA-COMP:14737"/>
        <dbReference type="Rhea" id="RHEA-COMP:14739"/>
        <dbReference type="ChEBI" id="CHEBI:29917"/>
        <dbReference type="ChEBI" id="CHEBI:35235"/>
        <dbReference type="ChEBI" id="CHEBI:57972"/>
        <dbReference type="ChEBI" id="CHEBI:64428"/>
        <dbReference type="EC" id="2.8.1.7"/>
    </reaction>
</comment>
<dbReference type="SUPFAM" id="SSF53383">
    <property type="entry name" value="PLP-dependent transferases"/>
    <property type="match status" value="1"/>
</dbReference>
<keyword evidence="6" id="KW-0032">Aminotransferase</keyword>
<dbReference type="InterPro" id="IPR000192">
    <property type="entry name" value="Aminotrans_V_dom"/>
</dbReference>
<organism evidence="6 7">
    <name type="scientific">Pendulispora rubella</name>
    <dbReference type="NCBI Taxonomy" id="2741070"/>
    <lineage>
        <taxon>Bacteria</taxon>
        <taxon>Pseudomonadati</taxon>
        <taxon>Myxococcota</taxon>
        <taxon>Myxococcia</taxon>
        <taxon>Myxococcales</taxon>
        <taxon>Sorangiineae</taxon>
        <taxon>Pendulisporaceae</taxon>
        <taxon>Pendulispora</taxon>
    </lineage>
</organism>
<evidence type="ECO:0000259" key="5">
    <source>
        <dbReference type="Pfam" id="PF00266"/>
    </source>
</evidence>
<dbReference type="PANTHER" id="PTHR11601:SF34">
    <property type="entry name" value="CYSTEINE DESULFURASE"/>
    <property type="match status" value="1"/>
</dbReference>
<dbReference type="RefSeq" id="WP_394839456.1">
    <property type="nucleotide sequence ID" value="NZ_CP089929.1"/>
</dbReference>
<evidence type="ECO:0000256" key="3">
    <source>
        <dbReference type="ARBA" id="ARBA00022898"/>
    </source>
</evidence>
<dbReference type="InterPro" id="IPR015421">
    <property type="entry name" value="PyrdxlP-dep_Trfase_major"/>
</dbReference>
<dbReference type="Pfam" id="PF00266">
    <property type="entry name" value="Aminotran_5"/>
    <property type="match status" value="1"/>
</dbReference>
<comment type="similarity">
    <text evidence="2">Belongs to the class-V pyridoxal-phosphate-dependent aminotransferase family. NifS/IscS subfamily.</text>
</comment>
<feature type="domain" description="Aminotransferase class V" evidence="5">
    <location>
        <begin position="3"/>
        <end position="351"/>
    </location>
</feature>
<evidence type="ECO:0000256" key="4">
    <source>
        <dbReference type="ARBA" id="ARBA00050776"/>
    </source>
</evidence>
<dbReference type="InterPro" id="IPR015424">
    <property type="entry name" value="PyrdxlP-dep_Trfase"/>
</dbReference>
<sequence>MYVYLDHASLVPPVTEALDAMRSAAESFWGQPGSLHGIGARARYALDQARQEVAEYVGTLAHEIVFAANGRDALRRALELALERAPANASIVSSRLEHPSVQVLVEQATRSGRAVHWLKLPAGVPSEEDLMTLRAADLVALSICNHEMGTVLDLASVAPHAVRVIDAVQAAPWVSLEGLNDARTFYALSGSKLGAPMSVGVLRVPSDVHYAALADGLQLEGDSPPWMTAVGLGAACAKRAPLREQALETARQLANRLLQGLRAIEPTLLLNGDEGARLGPIVNVSFPGRFGKSLVSALSLEKICISHTAACQARHSEMSPVVRAAYPDTLARAEGATRWSVSERVTEDEIDHALETTRKILARMRN</sequence>
<keyword evidence="3" id="KW-0663">Pyridoxal phosphate</keyword>
<dbReference type="Gene3D" id="3.90.1150.10">
    <property type="entry name" value="Aspartate Aminotransferase, domain 1"/>
    <property type="match status" value="1"/>
</dbReference>
<evidence type="ECO:0000256" key="2">
    <source>
        <dbReference type="ARBA" id="ARBA00006490"/>
    </source>
</evidence>
<reference evidence="6" key="1">
    <citation type="submission" date="2021-12" db="EMBL/GenBank/DDBJ databases">
        <title>Discovery of the Pendulisporaceae a myxobacterial family with distinct sporulation behavior and unique specialized metabolism.</title>
        <authorList>
            <person name="Garcia R."/>
            <person name="Popoff A."/>
            <person name="Bader C.D."/>
            <person name="Loehr J."/>
            <person name="Walesch S."/>
            <person name="Walt C."/>
            <person name="Boldt J."/>
            <person name="Bunk B."/>
            <person name="Haeckl F.J.F.P.J."/>
            <person name="Gunesch A.P."/>
            <person name="Birkelbach J."/>
            <person name="Nuebel U."/>
            <person name="Pietschmann T."/>
            <person name="Bach T."/>
            <person name="Mueller R."/>
        </authorList>
    </citation>
    <scope>NUCLEOTIDE SEQUENCE</scope>
    <source>
        <strain evidence="6">MSr11367</strain>
    </source>
</reference>
<dbReference type="Proteomes" id="UP001374803">
    <property type="component" value="Chromosome"/>
</dbReference>
<comment type="cofactor">
    <cofactor evidence="1">
        <name>pyridoxal 5'-phosphate</name>
        <dbReference type="ChEBI" id="CHEBI:597326"/>
    </cofactor>
</comment>
<dbReference type="GO" id="GO:0008483">
    <property type="term" value="F:transaminase activity"/>
    <property type="evidence" value="ECO:0007669"/>
    <property type="project" value="UniProtKB-KW"/>
</dbReference>
<keyword evidence="6" id="KW-0808">Transferase</keyword>